<dbReference type="SUPFAM" id="SSF55729">
    <property type="entry name" value="Acyl-CoA N-acyltransferases (Nat)"/>
    <property type="match status" value="1"/>
</dbReference>
<dbReference type="PROSITE" id="PS51186">
    <property type="entry name" value="GNAT"/>
    <property type="match status" value="1"/>
</dbReference>
<evidence type="ECO:0000256" key="1">
    <source>
        <dbReference type="ARBA" id="ARBA00022679"/>
    </source>
</evidence>
<accession>A0ABV0G8R9</accession>
<evidence type="ECO:0000313" key="4">
    <source>
        <dbReference type="EMBL" id="MEO3711460.1"/>
    </source>
</evidence>
<comment type="caution">
    <text evidence="4">The sequence shown here is derived from an EMBL/GenBank/DDBJ whole genome shotgun (WGS) entry which is preliminary data.</text>
</comment>
<evidence type="ECO:0000313" key="5">
    <source>
        <dbReference type="Proteomes" id="UP001462640"/>
    </source>
</evidence>
<protein>
    <submittedName>
        <fullName evidence="4">GNAT family N-acetyltransferase</fullName>
    </submittedName>
</protein>
<dbReference type="InterPro" id="IPR050680">
    <property type="entry name" value="YpeA/RimI_acetyltransf"/>
</dbReference>
<keyword evidence="5" id="KW-1185">Reference proteome</keyword>
<evidence type="ECO:0000259" key="3">
    <source>
        <dbReference type="PROSITE" id="PS51186"/>
    </source>
</evidence>
<dbReference type="EMBL" id="JBDPZC010000001">
    <property type="protein sequence ID" value="MEO3711460.1"/>
    <property type="molecule type" value="Genomic_DNA"/>
</dbReference>
<name>A0ABV0G8R9_9BURK</name>
<dbReference type="CDD" id="cd04301">
    <property type="entry name" value="NAT_SF"/>
    <property type="match status" value="1"/>
</dbReference>
<dbReference type="Pfam" id="PF00583">
    <property type="entry name" value="Acetyltransf_1"/>
    <property type="match status" value="1"/>
</dbReference>
<dbReference type="InterPro" id="IPR000182">
    <property type="entry name" value="GNAT_dom"/>
</dbReference>
<keyword evidence="1" id="KW-0808">Transferase</keyword>
<dbReference type="RefSeq" id="WP_347605248.1">
    <property type="nucleotide sequence ID" value="NZ_JBDPZC010000001.1"/>
</dbReference>
<sequence>MQTALLRDLDLARSDEIERVAQGMRQTLIEVEGEARGTAMYTLDWLRDRVRWHLDPAQARARVVLALGARGEVLAHTIFRVEGPAEARFGLISTTYVWPAHRRAGLAARLLQCAEDWFLAQGLARCCTWTSSTNKPLIALYRRHGYVQTDQGPNDLTGTLMIQLSKPLLSTEALKS</sequence>
<reference evidence="4 5" key="1">
    <citation type="submission" date="2024-05" db="EMBL/GenBank/DDBJ databases">
        <title>Roseateles sp. 2.12 16S ribosomal RNA gene Genome sequencing and assembly.</title>
        <authorList>
            <person name="Woo H."/>
        </authorList>
    </citation>
    <scope>NUCLEOTIDE SEQUENCE [LARGE SCALE GENOMIC DNA]</scope>
    <source>
        <strain evidence="4 5">2.12</strain>
    </source>
</reference>
<dbReference type="Proteomes" id="UP001462640">
    <property type="component" value="Unassembled WGS sequence"/>
</dbReference>
<keyword evidence="2" id="KW-0012">Acyltransferase</keyword>
<organism evidence="4 5">
    <name type="scientific">Roseateles flavus</name>
    <dbReference type="NCBI Taxonomy" id="3149041"/>
    <lineage>
        <taxon>Bacteria</taxon>
        <taxon>Pseudomonadati</taxon>
        <taxon>Pseudomonadota</taxon>
        <taxon>Betaproteobacteria</taxon>
        <taxon>Burkholderiales</taxon>
        <taxon>Sphaerotilaceae</taxon>
        <taxon>Roseateles</taxon>
    </lineage>
</organism>
<gene>
    <name evidence="4" type="ORF">ABDJ40_01625</name>
</gene>
<dbReference type="Gene3D" id="3.40.630.30">
    <property type="match status" value="1"/>
</dbReference>
<feature type="domain" description="N-acetyltransferase" evidence="3">
    <location>
        <begin position="15"/>
        <end position="169"/>
    </location>
</feature>
<dbReference type="PANTHER" id="PTHR43420">
    <property type="entry name" value="ACETYLTRANSFERASE"/>
    <property type="match status" value="1"/>
</dbReference>
<evidence type="ECO:0000256" key="2">
    <source>
        <dbReference type="ARBA" id="ARBA00023315"/>
    </source>
</evidence>
<proteinExistence type="predicted"/>
<dbReference type="InterPro" id="IPR016181">
    <property type="entry name" value="Acyl_CoA_acyltransferase"/>
</dbReference>